<dbReference type="PANTHER" id="PTHR31089:SF75">
    <property type="entry name" value="CYCLIC DOF FACTOR 2"/>
    <property type="match status" value="1"/>
</dbReference>
<keyword evidence="1" id="KW-0479">Metal-binding</keyword>
<dbReference type="PROSITE" id="PS50884">
    <property type="entry name" value="ZF_DOF_2"/>
    <property type="match status" value="1"/>
</dbReference>
<keyword evidence="5 8" id="KW-0238">DNA-binding</keyword>
<dbReference type="EMBL" id="JBBWWR010000016">
    <property type="protein sequence ID" value="KAK8947489.1"/>
    <property type="molecule type" value="Genomic_DNA"/>
</dbReference>
<dbReference type="InterPro" id="IPR045174">
    <property type="entry name" value="Dof"/>
</dbReference>
<gene>
    <name evidence="11" type="primary">CDF2</name>
    <name evidence="11" type="ORF">KSP40_PGU016570</name>
</gene>
<reference evidence="11 12" key="1">
    <citation type="journal article" date="2022" name="Nat. Plants">
        <title>Genomes of leafy and leafless Platanthera orchids illuminate the evolution of mycoheterotrophy.</title>
        <authorList>
            <person name="Li M.H."/>
            <person name="Liu K.W."/>
            <person name="Li Z."/>
            <person name="Lu H.C."/>
            <person name="Ye Q.L."/>
            <person name="Zhang D."/>
            <person name="Wang J.Y."/>
            <person name="Li Y.F."/>
            <person name="Zhong Z.M."/>
            <person name="Liu X."/>
            <person name="Yu X."/>
            <person name="Liu D.K."/>
            <person name="Tu X.D."/>
            <person name="Liu B."/>
            <person name="Hao Y."/>
            <person name="Liao X.Y."/>
            <person name="Jiang Y.T."/>
            <person name="Sun W.H."/>
            <person name="Chen J."/>
            <person name="Chen Y.Q."/>
            <person name="Ai Y."/>
            <person name="Zhai J.W."/>
            <person name="Wu S.S."/>
            <person name="Zhou Z."/>
            <person name="Hsiao Y.Y."/>
            <person name="Wu W.L."/>
            <person name="Chen Y.Y."/>
            <person name="Lin Y.F."/>
            <person name="Hsu J.L."/>
            <person name="Li C.Y."/>
            <person name="Wang Z.W."/>
            <person name="Zhao X."/>
            <person name="Zhong W.Y."/>
            <person name="Ma X.K."/>
            <person name="Ma L."/>
            <person name="Huang J."/>
            <person name="Chen G.Z."/>
            <person name="Huang M.Z."/>
            <person name="Huang L."/>
            <person name="Peng D.H."/>
            <person name="Luo Y.B."/>
            <person name="Zou S.Q."/>
            <person name="Chen S.P."/>
            <person name="Lan S."/>
            <person name="Tsai W.C."/>
            <person name="Van de Peer Y."/>
            <person name="Liu Z.J."/>
        </authorList>
    </citation>
    <scope>NUCLEOTIDE SEQUENCE [LARGE SCALE GENOMIC DNA]</scope>
    <source>
        <strain evidence="11">Lor288</strain>
    </source>
</reference>
<name>A0ABR2LQE6_9ASPA</name>
<keyword evidence="3" id="KW-0862">Zinc</keyword>
<accession>A0ABR2LQE6</accession>
<dbReference type="Proteomes" id="UP001412067">
    <property type="component" value="Unassembled WGS sequence"/>
</dbReference>
<dbReference type="Pfam" id="PF02701">
    <property type="entry name" value="Zn_ribbon_Dof"/>
    <property type="match status" value="1"/>
</dbReference>
<evidence type="ECO:0000256" key="6">
    <source>
        <dbReference type="ARBA" id="ARBA00023163"/>
    </source>
</evidence>
<feature type="domain" description="Dof-type" evidence="10">
    <location>
        <begin position="89"/>
        <end position="143"/>
    </location>
</feature>
<evidence type="ECO:0000313" key="12">
    <source>
        <dbReference type="Proteomes" id="UP001412067"/>
    </source>
</evidence>
<keyword evidence="4" id="KW-0805">Transcription regulation</keyword>
<protein>
    <submittedName>
        <fullName evidence="11">Cyclic dof factor 2</fullName>
    </submittedName>
</protein>
<keyword evidence="7 8" id="KW-0539">Nucleus</keyword>
<keyword evidence="12" id="KW-1185">Reference proteome</keyword>
<evidence type="ECO:0000256" key="5">
    <source>
        <dbReference type="ARBA" id="ARBA00023125"/>
    </source>
</evidence>
<comment type="caution">
    <text evidence="11">The sequence shown here is derived from an EMBL/GenBank/DDBJ whole genome shotgun (WGS) entry which is preliminary data.</text>
</comment>
<evidence type="ECO:0000256" key="8">
    <source>
        <dbReference type="PROSITE-ProRule" id="PRU00071"/>
    </source>
</evidence>
<keyword evidence="2 8" id="KW-0863">Zinc-finger</keyword>
<dbReference type="PROSITE" id="PS01361">
    <property type="entry name" value="ZF_DOF_1"/>
    <property type="match status" value="1"/>
</dbReference>
<evidence type="ECO:0000313" key="11">
    <source>
        <dbReference type="EMBL" id="KAK8947489.1"/>
    </source>
</evidence>
<sequence>MAIKLFGKTIQTIVMHREACGEEDDDDDKTTAPNKEDSHESIDPNLSDEEMSGEPSSSATTNEEKNNQDTHQKTILSIDKSLGKPDIILPCPRCKSKHTKFCYFNNYNLKQPRHFCKNCQRYWTAGGSIRNVPVGAGRRKGKSFPVYHHIRVRDCALDVLGESIRHSPNGTLLSFGTTDAPLCQSMASVIHLAEMKRAMKKPANETNKAENSKIFGLHHCLYGSNWANSCSHIPPQSTDDIPFYTISAYWGTPDYEQHH</sequence>
<comment type="subcellular location">
    <subcellularLocation>
        <location evidence="8">Nucleus</location>
    </subcellularLocation>
</comment>
<evidence type="ECO:0000256" key="1">
    <source>
        <dbReference type="ARBA" id="ARBA00022723"/>
    </source>
</evidence>
<evidence type="ECO:0000256" key="7">
    <source>
        <dbReference type="ARBA" id="ARBA00023242"/>
    </source>
</evidence>
<proteinExistence type="predicted"/>
<feature type="region of interest" description="Disordered" evidence="9">
    <location>
        <begin position="17"/>
        <end position="70"/>
    </location>
</feature>
<evidence type="ECO:0000256" key="2">
    <source>
        <dbReference type="ARBA" id="ARBA00022771"/>
    </source>
</evidence>
<evidence type="ECO:0000259" key="10">
    <source>
        <dbReference type="PROSITE" id="PS50884"/>
    </source>
</evidence>
<evidence type="ECO:0000256" key="4">
    <source>
        <dbReference type="ARBA" id="ARBA00023015"/>
    </source>
</evidence>
<evidence type="ECO:0000256" key="3">
    <source>
        <dbReference type="ARBA" id="ARBA00022833"/>
    </source>
</evidence>
<dbReference type="PANTHER" id="PTHR31089">
    <property type="entry name" value="CYCLIC DOF FACTOR 2"/>
    <property type="match status" value="1"/>
</dbReference>
<dbReference type="InterPro" id="IPR003851">
    <property type="entry name" value="Znf_Dof"/>
</dbReference>
<evidence type="ECO:0000256" key="9">
    <source>
        <dbReference type="SAM" id="MobiDB-lite"/>
    </source>
</evidence>
<keyword evidence="6" id="KW-0804">Transcription</keyword>
<organism evidence="11 12">
    <name type="scientific">Platanthera guangdongensis</name>
    <dbReference type="NCBI Taxonomy" id="2320717"/>
    <lineage>
        <taxon>Eukaryota</taxon>
        <taxon>Viridiplantae</taxon>
        <taxon>Streptophyta</taxon>
        <taxon>Embryophyta</taxon>
        <taxon>Tracheophyta</taxon>
        <taxon>Spermatophyta</taxon>
        <taxon>Magnoliopsida</taxon>
        <taxon>Liliopsida</taxon>
        <taxon>Asparagales</taxon>
        <taxon>Orchidaceae</taxon>
        <taxon>Orchidoideae</taxon>
        <taxon>Orchideae</taxon>
        <taxon>Orchidinae</taxon>
        <taxon>Platanthera</taxon>
    </lineage>
</organism>